<feature type="region of interest" description="Disordered" evidence="4">
    <location>
        <begin position="283"/>
        <end position="347"/>
    </location>
</feature>
<evidence type="ECO:0000259" key="5">
    <source>
        <dbReference type="Pfam" id="PF06428"/>
    </source>
</evidence>
<dbReference type="InterPro" id="IPR009449">
    <property type="entry name" value="Sec2_N"/>
</dbReference>
<evidence type="ECO:0000256" key="1">
    <source>
        <dbReference type="ARBA" id="ARBA00023054"/>
    </source>
</evidence>
<name>A0A1B6M6Y5_9HEMI</name>
<dbReference type="CDD" id="cd21044">
    <property type="entry name" value="Rab11BD_RAB3IP_like"/>
    <property type="match status" value="1"/>
</dbReference>
<evidence type="ECO:0000313" key="6">
    <source>
        <dbReference type="EMBL" id="JAT31682.1"/>
    </source>
</evidence>
<feature type="compositionally biased region" description="Basic and acidic residues" evidence="4">
    <location>
        <begin position="135"/>
        <end position="144"/>
    </location>
</feature>
<dbReference type="Pfam" id="PF06428">
    <property type="entry name" value="Sec2p"/>
    <property type="match status" value="1"/>
</dbReference>
<dbReference type="AlphaFoldDB" id="A0A1B6M6Y5"/>
<feature type="compositionally biased region" description="Basic and acidic residues" evidence="4">
    <location>
        <begin position="103"/>
        <end position="123"/>
    </location>
</feature>
<dbReference type="GO" id="GO:0005085">
    <property type="term" value="F:guanyl-nucleotide exchange factor activity"/>
    <property type="evidence" value="ECO:0007669"/>
    <property type="project" value="InterPro"/>
</dbReference>
<protein>
    <recommendedName>
        <fullName evidence="5">GDP/GTP exchange factor Sec2 N-terminal domain-containing protein</fullName>
    </recommendedName>
</protein>
<sequence length="511" mass="57334">MKAVDAVTLQVSVISSFPSGNVYLPDASAMVPEPTHPLNGSPVKQQECNGSLSVQGSVKKYSSSDDDDLLQPPIDVSSSNQNSSVLDCTKLSSSYSSVNGSLEKNECRNGVGREEDKYDESSRVSENSVVNNGYDRGDDEKHSLESLTDIEVESGKRSSSPPEDIPRYRGLQADSGLESAASSWDRTVAEVKEHAVTRLQDELRKAREELKLRDEEVERLSRIRQEVESELEELTASLFQEAHNMVRIANERQAAAEKALRESTMQVDVLTAEVAALKTLVLTSTPSRPNPHLHPQIDPNAKDETATTGNALFRKHRRSPSHYNLKYGRENSPPESPVKDPRPATSPTELVEYKDGIEVDPVMHKEFLAWKQNPTTEQNDPFIARIYHEDIDICLAFTNCELATEVRSAVQSGSIYIEAVNEKTKTHFPKKCALLEVPRQCQYRMRLGETDTWHSISQICRNRIIAVCDFLNYLNYIQRGLVKSSVHDIYWEIVRLRKEMVIARLGLPLVP</sequence>
<dbReference type="SUPFAM" id="SSF144284">
    <property type="entry name" value="Sec2 N-terminal region"/>
    <property type="match status" value="1"/>
</dbReference>
<dbReference type="InterPro" id="IPR040351">
    <property type="entry name" value="RAB3IL/RAB3IP/Sec2"/>
</dbReference>
<dbReference type="Pfam" id="PF25555">
    <property type="entry name" value="RAB3A-like_C"/>
    <property type="match status" value="1"/>
</dbReference>
<proteinExistence type="inferred from homology"/>
<evidence type="ECO:0000256" key="2">
    <source>
        <dbReference type="ARBA" id="ARBA00025794"/>
    </source>
</evidence>
<feature type="region of interest" description="Disordered" evidence="4">
    <location>
        <begin position="33"/>
        <end position="174"/>
    </location>
</feature>
<feature type="domain" description="GDP/GTP exchange factor Sec2 N-terminal" evidence="5">
    <location>
        <begin position="177"/>
        <end position="266"/>
    </location>
</feature>
<feature type="compositionally biased region" description="Polar residues" evidence="4">
    <location>
        <begin position="42"/>
        <end position="56"/>
    </location>
</feature>
<evidence type="ECO:0000256" key="4">
    <source>
        <dbReference type="SAM" id="MobiDB-lite"/>
    </source>
</evidence>
<dbReference type="GO" id="GO:0006887">
    <property type="term" value="P:exocytosis"/>
    <property type="evidence" value="ECO:0007669"/>
    <property type="project" value="TreeGrafter"/>
</dbReference>
<dbReference type="EMBL" id="GEBQ01008295">
    <property type="protein sequence ID" value="JAT31682.1"/>
    <property type="molecule type" value="Transcribed_RNA"/>
</dbReference>
<comment type="similarity">
    <text evidence="2">Belongs to the SEC2 family.</text>
</comment>
<keyword evidence="1 3" id="KW-0175">Coiled coil</keyword>
<reference evidence="6" key="1">
    <citation type="submission" date="2015-11" db="EMBL/GenBank/DDBJ databases">
        <title>De novo transcriptome assembly of four potential Pierce s Disease insect vectors from Arizona vineyards.</title>
        <authorList>
            <person name="Tassone E.E."/>
        </authorList>
    </citation>
    <scope>NUCLEOTIDE SEQUENCE</scope>
</reference>
<dbReference type="PANTHER" id="PTHR14430:SF0">
    <property type="entry name" value="SEC2P DOMAIN-CONTAINING PROTEIN"/>
    <property type="match status" value="1"/>
</dbReference>
<dbReference type="PANTHER" id="PTHR14430">
    <property type="entry name" value="RABIN3-RELATED"/>
    <property type="match status" value="1"/>
</dbReference>
<dbReference type="GO" id="GO:0070319">
    <property type="term" value="C:Golgi to plasma membrane transport vesicle"/>
    <property type="evidence" value="ECO:0007669"/>
    <property type="project" value="TreeGrafter"/>
</dbReference>
<organism evidence="6">
    <name type="scientific">Graphocephala atropunctata</name>
    <dbReference type="NCBI Taxonomy" id="36148"/>
    <lineage>
        <taxon>Eukaryota</taxon>
        <taxon>Metazoa</taxon>
        <taxon>Ecdysozoa</taxon>
        <taxon>Arthropoda</taxon>
        <taxon>Hexapoda</taxon>
        <taxon>Insecta</taxon>
        <taxon>Pterygota</taxon>
        <taxon>Neoptera</taxon>
        <taxon>Paraneoptera</taxon>
        <taxon>Hemiptera</taxon>
        <taxon>Auchenorrhyncha</taxon>
        <taxon>Membracoidea</taxon>
        <taxon>Cicadellidae</taxon>
        <taxon>Cicadellinae</taxon>
        <taxon>Cicadellini</taxon>
        <taxon>Graphocephala</taxon>
    </lineage>
</organism>
<dbReference type="Gene3D" id="1.20.5.4880">
    <property type="match status" value="1"/>
</dbReference>
<evidence type="ECO:0000256" key="3">
    <source>
        <dbReference type="SAM" id="Coils"/>
    </source>
</evidence>
<gene>
    <name evidence="6" type="ORF">g.42810</name>
</gene>
<accession>A0A1B6M6Y5</accession>
<feature type="coiled-coil region" evidence="3">
    <location>
        <begin position="189"/>
        <end position="237"/>
    </location>
</feature>
<feature type="compositionally biased region" description="Polar residues" evidence="4">
    <location>
        <begin position="76"/>
        <end position="86"/>
    </location>
</feature>